<sequence>MTRTSPVRFWVWAGAAVLLAGVVPVAAVLGSAAADNAALHVTVACLLPVLVGMAFHDAPRTYLLVGPRADRTARVRKRRRLRGSLPRP</sequence>
<keyword evidence="1" id="KW-1133">Transmembrane helix</keyword>
<keyword evidence="1" id="KW-0812">Transmembrane</keyword>
<evidence type="ECO:0000313" key="2">
    <source>
        <dbReference type="EMBL" id="CAB4942872.1"/>
    </source>
</evidence>
<keyword evidence="1" id="KW-0472">Membrane</keyword>
<protein>
    <submittedName>
        <fullName evidence="2">Unannotated protein</fullName>
    </submittedName>
</protein>
<gene>
    <name evidence="2" type="ORF">UFOPK3662_02034</name>
</gene>
<dbReference type="AlphaFoldDB" id="A0A6J7JL90"/>
<feature type="transmembrane region" description="Helical" evidence="1">
    <location>
        <begin position="37"/>
        <end position="55"/>
    </location>
</feature>
<organism evidence="2">
    <name type="scientific">freshwater metagenome</name>
    <dbReference type="NCBI Taxonomy" id="449393"/>
    <lineage>
        <taxon>unclassified sequences</taxon>
        <taxon>metagenomes</taxon>
        <taxon>ecological metagenomes</taxon>
    </lineage>
</organism>
<dbReference type="EMBL" id="CAFBMW010000016">
    <property type="protein sequence ID" value="CAB4942872.1"/>
    <property type="molecule type" value="Genomic_DNA"/>
</dbReference>
<proteinExistence type="predicted"/>
<feature type="transmembrane region" description="Helical" evidence="1">
    <location>
        <begin position="9"/>
        <end position="31"/>
    </location>
</feature>
<accession>A0A6J7JL90</accession>
<name>A0A6J7JL90_9ZZZZ</name>
<evidence type="ECO:0000256" key="1">
    <source>
        <dbReference type="SAM" id="Phobius"/>
    </source>
</evidence>
<reference evidence="2" key="1">
    <citation type="submission" date="2020-05" db="EMBL/GenBank/DDBJ databases">
        <authorList>
            <person name="Chiriac C."/>
            <person name="Salcher M."/>
            <person name="Ghai R."/>
            <person name="Kavagutti S V."/>
        </authorList>
    </citation>
    <scope>NUCLEOTIDE SEQUENCE</scope>
</reference>